<protein>
    <submittedName>
        <fullName evidence="10">Uncharacterized protein</fullName>
    </submittedName>
</protein>
<keyword evidence="4" id="KW-0158">Chromosome</keyword>
<keyword evidence="5 8" id="KW-0175">Coiled coil</keyword>
<evidence type="ECO:0000313" key="11">
    <source>
        <dbReference type="Proteomes" id="UP000703661"/>
    </source>
</evidence>
<dbReference type="GO" id="GO:0000775">
    <property type="term" value="C:chromosome, centromeric region"/>
    <property type="evidence" value="ECO:0007669"/>
    <property type="project" value="UniProtKB-SubCell"/>
</dbReference>
<dbReference type="PANTHER" id="PTHR14401">
    <property type="entry name" value="CENTROMERE PROTEIN K"/>
    <property type="match status" value="1"/>
</dbReference>
<reference evidence="10" key="1">
    <citation type="journal article" date="2020" name="Fungal Divers.">
        <title>Resolving the Mortierellaceae phylogeny through synthesis of multi-gene phylogenetics and phylogenomics.</title>
        <authorList>
            <person name="Vandepol N."/>
            <person name="Liber J."/>
            <person name="Desiro A."/>
            <person name="Na H."/>
            <person name="Kennedy M."/>
            <person name="Barry K."/>
            <person name="Grigoriev I.V."/>
            <person name="Miller A.N."/>
            <person name="O'Donnell K."/>
            <person name="Stajich J.E."/>
            <person name="Bonito G."/>
        </authorList>
    </citation>
    <scope>NUCLEOTIDE SEQUENCE</scope>
    <source>
        <strain evidence="10">NRRL 2769</strain>
    </source>
</reference>
<dbReference type="AlphaFoldDB" id="A0A9P6SWU8"/>
<sequence length="306" mass="34786">MSAQSNLNTTPSLNGTFTSDSPATLTQLQSNGTVEYPLPPPTPVQYDSAALLRKREDALRATGEILHQRCLKKMERLNQLRMERSKNPPPTVKAASTFQDQQLAILRLEEARLQAECDKLRTNSEVHPEVLPEVAKIRVRQTVQDCIRDYEVMLPHLAKELDDTKAELVSEKKLLKELQEINRALQARRKDLKKLVESGVSQESSQGRQKMLETRVKVQELMRELTGFLSRHYPPVQPDPDDPATFELKHVLEDIMNLSVSQPADPYVVLVPGEYYPPHIEQLINAGIAVRHPNDAQKLRLIDFYS</sequence>
<comment type="caution">
    <text evidence="10">The sequence shown here is derived from an EMBL/GenBank/DDBJ whole genome shotgun (WGS) entry which is preliminary data.</text>
</comment>
<comment type="subcellular location">
    <subcellularLocation>
        <location evidence="2">Chromosome</location>
        <location evidence="2">Centromere</location>
    </subcellularLocation>
    <subcellularLocation>
        <location evidence="1">Nucleus</location>
    </subcellularLocation>
</comment>
<accession>A0A9P6SWU8</accession>
<dbReference type="PANTHER" id="PTHR14401:SF6">
    <property type="entry name" value="CENTROMERE PROTEIN K"/>
    <property type="match status" value="1"/>
</dbReference>
<comment type="similarity">
    <text evidence="3">Belongs to the CENP-K/MCM22 family.</text>
</comment>
<dbReference type="GO" id="GO:0000070">
    <property type="term" value="P:mitotic sister chromatid segregation"/>
    <property type="evidence" value="ECO:0007669"/>
    <property type="project" value="TreeGrafter"/>
</dbReference>
<evidence type="ECO:0000256" key="6">
    <source>
        <dbReference type="ARBA" id="ARBA00023242"/>
    </source>
</evidence>
<dbReference type="Pfam" id="PF11802">
    <property type="entry name" value="CENP-K"/>
    <property type="match status" value="1"/>
</dbReference>
<keyword evidence="7" id="KW-0137">Centromere</keyword>
<evidence type="ECO:0000256" key="3">
    <source>
        <dbReference type="ARBA" id="ARBA00005795"/>
    </source>
</evidence>
<evidence type="ECO:0000313" key="10">
    <source>
        <dbReference type="EMBL" id="KAG0008973.1"/>
    </source>
</evidence>
<feature type="region of interest" description="Disordered" evidence="9">
    <location>
        <begin position="1"/>
        <end position="24"/>
    </location>
</feature>
<dbReference type="GO" id="GO:0005634">
    <property type="term" value="C:nucleus"/>
    <property type="evidence" value="ECO:0007669"/>
    <property type="project" value="UniProtKB-SubCell"/>
</dbReference>
<dbReference type="Proteomes" id="UP000703661">
    <property type="component" value="Unassembled WGS sequence"/>
</dbReference>
<dbReference type="EMBL" id="JAAAID010001728">
    <property type="protein sequence ID" value="KAG0008973.1"/>
    <property type="molecule type" value="Genomic_DNA"/>
</dbReference>
<organism evidence="10 11">
    <name type="scientific">Entomortierella chlamydospora</name>
    <dbReference type="NCBI Taxonomy" id="101097"/>
    <lineage>
        <taxon>Eukaryota</taxon>
        <taxon>Fungi</taxon>
        <taxon>Fungi incertae sedis</taxon>
        <taxon>Mucoromycota</taxon>
        <taxon>Mortierellomycotina</taxon>
        <taxon>Mortierellomycetes</taxon>
        <taxon>Mortierellales</taxon>
        <taxon>Mortierellaceae</taxon>
        <taxon>Entomortierella</taxon>
    </lineage>
</organism>
<feature type="coiled-coil region" evidence="8">
    <location>
        <begin position="158"/>
        <end position="198"/>
    </location>
</feature>
<evidence type="ECO:0000256" key="5">
    <source>
        <dbReference type="ARBA" id="ARBA00023054"/>
    </source>
</evidence>
<evidence type="ECO:0000256" key="7">
    <source>
        <dbReference type="ARBA" id="ARBA00023328"/>
    </source>
</evidence>
<evidence type="ECO:0000256" key="1">
    <source>
        <dbReference type="ARBA" id="ARBA00004123"/>
    </source>
</evidence>
<keyword evidence="11" id="KW-1185">Reference proteome</keyword>
<dbReference type="GO" id="GO:0051382">
    <property type="term" value="P:kinetochore assembly"/>
    <property type="evidence" value="ECO:0007669"/>
    <property type="project" value="InterPro"/>
</dbReference>
<evidence type="ECO:0000256" key="8">
    <source>
        <dbReference type="SAM" id="Coils"/>
    </source>
</evidence>
<name>A0A9P6SWU8_9FUNG</name>
<evidence type="ECO:0000256" key="2">
    <source>
        <dbReference type="ARBA" id="ARBA00004584"/>
    </source>
</evidence>
<gene>
    <name evidence="10" type="ORF">BGZ80_002863</name>
</gene>
<proteinExistence type="inferred from homology"/>
<dbReference type="InterPro" id="IPR020993">
    <property type="entry name" value="Centromere_CenpK"/>
</dbReference>
<evidence type="ECO:0000256" key="4">
    <source>
        <dbReference type="ARBA" id="ARBA00022454"/>
    </source>
</evidence>
<keyword evidence="6" id="KW-0539">Nucleus</keyword>
<evidence type="ECO:0000256" key="9">
    <source>
        <dbReference type="SAM" id="MobiDB-lite"/>
    </source>
</evidence>